<reference evidence="3" key="1">
    <citation type="submission" date="2015-09" db="EMBL/GenBank/DDBJ databases">
        <authorList>
            <consortium name="Pathogen Informatics"/>
        </authorList>
    </citation>
    <scope>NUCLEOTIDE SEQUENCE [LARGE SCALE GENOMIC DNA]</scope>
    <source>
        <strain evidence="3">Lake Konstanz</strain>
    </source>
</reference>
<feature type="region of interest" description="Disordered" evidence="1">
    <location>
        <begin position="451"/>
        <end position="490"/>
    </location>
</feature>
<feature type="region of interest" description="Disordered" evidence="1">
    <location>
        <begin position="715"/>
        <end position="793"/>
    </location>
</feature>
<evidence type="ECO:0000313" key="2">
    <source>
        <dbReference type="EMBL" id="CUF00755.1"/>
    </source>
</evidence>
<feature type="region of interest" description="Disordered" evidence="1">
    <location>
        <begin position="322"/>
        <end position="350"/>
    </location>
</feature>
<proteinExistence type="predicted"/>
<dbReference type="AlphaFoldDB" id="A0A0S4IPR6"/>
<keyword evidence="3" id="KW-1185">Reference proteome</keyword>
<name>A0A0S4IPR6_BODSA</name>
<feature type="compositionally biased region" description="Low complexity" evidence="1">
    <location>
        <begin position="730"/>
        <end position="748"/>
    </location>
</feature>
<dbReference type="EMBL" id="CYKH01000225">
    <property type="protein sequence ID" value="CUF00755.1"/>
    <property type="molecule type" value="Genomic_DNA"/>
</dbReference>
<accession>A0A0S4IPR6</accession>
<feature type="compositionally biased region" description="Basic and acidic residues" evidence="1">
    <location>
        <begin position="330"/>
        <end position="339"/>
    </location>
</feature>
<protein>
    <submittedName>
        <fullName evidence="2">Uncharacterized protein</fullName>
    </submittedName>
</protein>
<dbReference type="Proteomes" id="UP000051952">
    <property type="component" value="Unassembled WGS sequence"/>
</dbReference>
<sequence length="793" mass="84913">MSTPTGLNVEEGVSAFHREKLMESGRVLQRLPQHNQLALWVQKLHHSAATDHCWLNVANSSSLWPMVPVPFEEIKCSVGCWAMFEFPTPMIASIMPPTTSTPRPFRLMLTDSQLEDWLQKFQEMKSALAPSSIVVCNEGAAVSTTPAGGSSIYSSPVVIDKLVALSPSHRHSGHPLGGTSVLNSEGRHHPLMLLHLAPGQHMAPATFGMLSAVMKHTLVSDEEDGEAEYDSCRPQPQLPAPDQDGSCWIIVGSERDAGFGAVPLWEASTPSKPWTSRHVVWYPLTSASCALGEASIPLAQREKPSTPANITTRHWVFKSNEMNSSSRATAIRDEGEQGTEHQQQQPMTVMRTDRRGGIQLGATDRSSSASYMMPVKHQQFTKDCCVVNVLGADRSDEQRSHSYHFLDAAPSFTDDDRAQGYDQMCCGEVNDDDHEPFADTTTTTTTTAAVAEAPSTMSRRPPLAPPSPASAMRRGTTTPALRPHEETATNITSSARVIGRFSQALHTAMSGIRSSAARRFLGSSNDSSDYSSDDGEGHDERGNNNNNDGDDSDAGDWSTLNRRRHSAAPCEPFLHPKVSLDISSYSLQQLPPPPPANIAGLSRNSRPPLLQPPLPTTINNHSFSSVVGGGGTGGLDVEDDHSSAVLAALFNDIDSFQRSSNSANMQQPFESSVRRVSGSISKRLLVSPPLSVTRRLMSHHHNTAVASAHELDLPPMSPAASQQHVAPPHQTTTTFAAPAGPQPAATGGVPSGGTAGRVKKGTGVSVRTSVGVRGVSQGGRVRPAAMSNVAQGG</sequence>
<dbReference type="VEuPathDB" id="TriTrypDB:BSAL_58150"/>
<evidence type="ECO:0000256" key="1">
    <source>
        <dbReference type="SAM" id="MobiDB-lite"/>
    </source>
</evidence>
<feature type="compositionally biased region" description="Low complexity" evidence="1">
    <location>
        <begin position="761"/>
        <end position="782"/>
    </location>
</feature>
<organism evidence="2 3">
    <name type="scientific">Bodo saltans</name>
    <name type="common">Flagellated protozoan</name>
    <dbReference type="NCBI Taxonomy" id="75058"/>
    <lineage>
        <taxon>Eukaryota</taxon>
        <taxon>Discoba</taxon>
        <taxon>Euglenozoa</taxon>
        <taxon>Kinetoplastea</taxon>
        <taxon>Metakinetoplastina</taxon>
        <taxon>Eubodonida</taxon>
        <taxon>Bodonidae</taxon>
        <taxon>Bodo</taxon>
    </lineage>
</organism>
<feature type="region of interest" description="Disordered" evidence="1">
    <location>
        <begin position="522"/>
        <end position="559"/>
    </location>
</feature>
<gene>
    <name evidence="2" type="ORF">BSAL_58150</name>
</gene>
<evidence type="ECO:0000313" key="3">
    <source>
        <dbReference type="Proteomes" id="UP000051952"/>
    </source>
</evidence>